<sequence>MSASASRKFHLSDSTRIYTARWILPIASAPIEGGWIRINAERIVDVSSDRPPIDAIDLGNVAVLPGLVNSHTHLEFSDLSHPIGQPNVPLPTWIGKVVTQRGTTTNETKNAAIEAGLRESAEAGVCLIGEITSPPCNYPVTPQTPAIVSLAEVLGLSDARSSERFAAGLLHNEQKENGGWSPHAPYSTTWATIERCVAESARSLRPLAMHVAESPSERELLSQGTGPFADALHAMGVWRDDLFPWGEPPFDSLIDQLALAHHALLVHGNDLRSAELQRIATYKNLTLVYCPRTHAYFGYAPHPVAECLTAGIRVALGTDSRASNPDLNLWSEVQFLLNHRPDIDPAEVLKMATLNGATALGRLEFGRIQPGCSSAMGTITTSATTIEGVFEDMAAETYHPIA</sequence>
<evidence type="ECO:0000256" key="1">
    <source>
        <dbReference type="ARBA" id="ARBA00022801"/>
    </source>
</evidence>
<organism evidence="3 4">
    <name type="scientific">Rubripirellula reticaptiva</name>
    <dbReference type="NCBI Taxonomy" id="2528013"/>
    <lineage>
        <taxon>Bacteria</taxon>
        <taxon>Pseudomonadati</taxon>
        <taxon>Planctomycetota</taxon>
        <taxon>Planctomycetia</taxon>
        <taxon>Pirellulales</taxon>
        <taxon>Pirellulaceae</taxon>
        <taxon>Rubripirellula</taxon>
    </lineage>
</organism>
<proteinExistence type="predicted"/>
<comment type="caution">
    <text evidence="3">The sequence shown here is derived from an EMBL/GenBank/DDBJ whole genome shotgun (WGS) entry which is preliminary data.</text>
</comment>
<gene>
    <name evidence="3" type="ORF">Poly59_39860</name>
</gene>
<dbReference type="InterPro" id="IPR032466">
    <property type="entry name" value="Metal_Hydrolase"/>
</dbReference>
<evidence type="ECO:0000259" key="2">
    <source>
        <dbReference type="Pfam" id="PF01979"/>
    </source>
</evidence>
<dbReference type="GO" id="GO:0016810">
    <property type="term" value="F:hydrolase activity, acting on carbon-nitrogen (but not peptide) bonds"/>
    <property type="evidence" value="ECO:0007669"/>
    <property type="project" value="InterPro"/>
</dbReference>
<dbReference type="InterPro" id="IPR006680">
    <property type="entry name" value="Amidohydro-rel"/>
</dbReference>
<dbReference type="SUPFAM" id="SSF51338">
    <property type="entry name" value="Composite domain of metallo-dependent hydrolases"/>
    <property type="match status" value="1"/>
</dbReference>
<keyword evidence="4" id="KW-1185">Reference proteome</keyword>
<dbReference type="InterPro" id="IPR050287">
    <property type="entry name" value="MTA/SAH_deaminase"/>
</dbReference>
<evidence type="ECO:0000313" key="3">
    <source>
        <dbReference type="EMBL" id="TWU49371.1"/>
    </source>
</evidence>
<protein>
    <submittedName>
        <fullName evidence="3">Aminodeoxyfutalosine deaminase</fullName>
        <ecNumber evidence="3">3.5.4.-</ecNumber>
    </submittedName>
</protein>
<accession>A0A5C6EP18</accession>
<dbReference type="Pfam" id="PF01979">
    <property type="entry name" value="Amidohydro_1"/>
    <property type="match status" value="1"/>
</dbReference>
<dbReference type="SUPFAM" id="SSF51556">
    <property type="entry name" value="Metallo-dependent hydrolases"/>
    <property type="match status" value="1"/>
</dbReference>
<keyword evidence="1 3" id="KW-0378">Hydrolase</keyword>
<dbReference type="PANTHER" id="PTHR43794:SF11">
    <property type="entry name" value="AMIDOHYDROLASE-RELATED DOMAIN-CONTAINING PROTEIN"/>
    <property type="match status" value="1"/>
</dbReference>
<dbReference type="Gene3D" id="3.20.20.140">
    <property type="entry name" value="Metal-dependent hydrolases"/>
    <property type="match status" value="1"/>
</dbReference>
<dbReference type="PANTHER" id="PTHR43794">
    <property type="entry name" value="AMINOHYDROLASE SSNA-RELATED"/>
    <property type="match status" value="1"/>
</dbReference>
<dbReference type="InterPro" id="IPR011059">
    <property type="entry name" value="Metal-dep_hydrolase_composite"/>
</dbReference>
<evidence type="ECO:0000313" key="4">
    <source>
        <dbReference type="Proteomes" id="UP000317977"/>
    </source>
</evidence>
<dbReference type="Proteomes" id="UP000317977">
    <property type="component" value="Unassembled WGS sequence"/>
</dbReference>
<name>A0A5C6EP18_9BACT</name>
<dbReference type="AlphaFoldDB" id="A0A5C6EP18"/>
<dbReference type="EC" id="3.5.4.-" evidence="3"/>
<reference evidence="3 4" key="1">
    <citation type="submission" date="2019-02" db="EMBL/GenBank/DDBJ databases">
        <title>Deep-cultivation of Planctomycetes and their phenomic and genomic characterization uncovers novel biology.</title>
        <authorList>
            <person name="Wiegand S."/>
            <person name="Jogler M."/>
            <person name="Boedeker C."/>
            <person name="Pinto D."/>
            <person name="Vollmers J."/>
            <person name="Rivas-Marin E."/>
            <person name="Kohn T."/>
            <person name="Peeters S.H."/>
            <person name="Heuer A."/>
            <person name="Rast P."/>
            <person name="Oberbeckmann S."/>
            <person name="Bunk B."/>
            <person name="Jeske O."/>
            <person name="Meyerdierks A."/>
            <person name="Storesund J.E."/>
            <person name="Kallscheuer N."/>
            <person name="Luecker S."/>
            <person name="Lage O.M."/>
            <person name="Pohl T."/>
            <person name="Merkel B.J."/>
            <person name="Hornburger P."/>
            <person name="Mueller R.-W."/>
            <person name="Bruemmer F."/>
            <person name="Labrenz M."/>
            <person name="Spormann A.M."/>
            <person name="Op Den Camp H."/>
            <person name="Overmann J."/>
            <person name="Amann R."/>
            <person name="Jetten M.S.M."/>
            <person name="Mascher T."/>
            <person name="Medema M.H."/>
            <person name="Devos D.P."/>
            <person name="Kaster A.-K."/>
            <person name="Ovreas L."/>
            <person name="Rohde M."/>
            <person name="Galperin M.Y."/>
            <person name="Jogler C."/>
        </authorList>
    </citation>
    <scope>NUCLEOTIDE SEQUENCE [LARGE SCALE GENOMIC DNA]</scope>
    <source>
        <strain evidence="3 4">Poly59</strain>
    </source>
</reference>
<dbReference type="EMBL" id="SJPX01000004">
    <property type="protein sequence ID" value="TWU49371.1"/>
    <property type="molecule type" value="Genomic_DNA"/>
</dbReference>
<feature type="domain" description="Amidohydrolase-related" evidence="2">
    <location>
        <begin position="63"/>
        <end position="372"/>
    </location>
</feature>